<keyword evidence="5" id="KW-1185">Reference proteome</keyword>
<dbReference type="Proteomes" id="UP001629432">
    <property type="component" value="Unassembled WGS sequence"/>
</dbReference>
<dbReference type="EC" id="5.3.2.6" evidence="4"/>
<dbReference type="GO" id="GO:0016853">
    <property type="term" value="F:isomerase activity"/>
    <property type="evidence" value="ECO:0007669"/>
    <property type="project" value="UniProtKB-KW"/>
</dbReference>
<name>A0ABW9DXF9_9BURK</name>
<keyword evidence="2 4" id="KW-0413">Isomerase</keyword>
<feature type="domain" description="4-oxalocrotonate tautomerase-like" evidence="3">
    <location>
        <begin position="54"/>
        <end position="109"/>
    </location>
</feature>
<organism evidence="4 5">
    <name type="scientific">Paraburkholderia metrosideri</name>
    <dbReference type="NCBI Taxonomy" id="580937"/>
    <lineage>
        <taxon>Bacteria</taxon>
        <taxon>Pseudomonadati</taxon>
        <taxon>Pseudomonadota</taxon>
        <taxon>Betaproteobacteria</taxon>
        <taxon>Burkholderiales</taxon>
        <taxon>Burkholderiaceae</taxon>
        <taxon>Paraburkholderia</taxon>
    </lineage>
</organism>
<dbReference type="EMBL" id="JAQQCF010000024">
    <property type="protein sequence ID" value="MFM0640033.1"/>
    <property type="molecule type" value="Genomic_DNA"/>
</dbReference>
<accession>A0ABW9DXF9</accession>
<dbReference type="RefSeq" id="WP_408338713.1">
    <property type="nucleotide sequence ID" value="NZ_JAQQCF010000024.1"/>
</dbReference>
<comment type="caution">
    <text evidence="4">The sequence shown here is derived from an EMBL/GenBank/DDBJ whole genome shotgun (WGS) entry which is preliminary data.</text>
</comment>
<dbReference type="InterPro" id="IPR014347">
    <property type="entry name" value="Tautomerase/MIF_sf"/>
</dbReference>
<evidence type="ECO:0000313" key="4">
    <source>
        <dbReference type="EMBL" id="MFM0640033.1"/>
    </source>
</evidence>
<dbReference type="Gene3D" id="3.30.429.10">
    <property type="entry name" value="Macrophage Migration Inhibitory Factor"/>
    <property type="match status" value="1"/>
</dbReference>
<dbReference type="PANTHER" id="PTHR35530:SF1">
    <property type="entry name" value="2-HYDROXYMUCONATE TAUTOMERASE"/>
    <property type="match status" value="1"/>
</dbReference>
<evidence type="ECO:0000256" key="2">
    <source>
        <dbReference type="ARBA" id="ARBA00023235"/>
    </source>
</evidence>
<evidence type="ECO:0000313" key="5">
    <source>
        <dbReference type="Proteomes" id="UP001629432"/>
    </source>
</evidence>
<sequence length="115" mass="12783">MQSPHAPPTNYTTAVRSKAHWNGRRCCASSTGSIARTAIKFISQCHPSRSHAMPTFHIELFEGRSLEQKRQFVEAITKATCESLGVEPNSVDIILTDVKRENWATGGRLWSEAQA</sequence>
<dbReference type="PANTHER" id="PTHR35530">
    <property type="entry name" value="TAUTOMERASE-RELATED"/>
    <property type="match status" value="1"/>
</dbReference>
<comment type="similarity">
    <text evidence="1">Belongs to the 4-oxalocrotonate tautomerase family.</text>
</comment>
<dbReference type="Pfam" id="PF01361">
    <property type="entry name" value="Tautomerase"/>
    <property type="match status" value="1"/>
</dbReference>
<gene>
    <name evidence="4" type="ORF">PQQ63_25395</name>
</gene>
<protein>
    <submittedName>
        <fullName evidence="4">4-oxalocrotonate tautomerase</fullName>
        <ecNumber evidence="4">5.3.2.6</ecNumber>
    </submittedName>
</protein>
<evidence type="ECO:0000259" key="3">
    <source>
        <dbReference type="Pfam" id="PF01361"/>
    </source>
</evidence>
<evidence type="ECO:0000256" key="1">
    <source>
        <dbReference type="ARBA" id="ARBA00006723"/>
    </source>
</evidence>
<dbReference type="SUPFAM" id="SSF55331">
    <property type="entry name" value="Tautomerase/MIF"/>
    <property type="match status" value="1"/>
</dbReference>
<dbReference type="NCBIfam" id="NF001966">
    <property type="entry name" value="PRK00745.1"/>
    <property type="match status" value="1"/>
</dbReference>
<proteinExistence type="inferred from homology"/>
<dbReference type="InterPro" id="IPR004370">
    <property type="entry name" value="4-OT-like_dom"/>
</dbReference>
<reference evidence="4 5" key="1">
    <citation type="journal article" date="2024" name="Chem. Sci.">
        <title>Discovery of megapolipeptins by genome mining of a Burkholderiales bacteria collection.</title>
        <authorList>
            <person name="Paulo B.S."/>
            <person name="Recchia M.J.J."/>
            <person name="Lee S."/>
            <person name="Fergusson C.H."/>
            <person name="Romanowski S.B."/>
            <person name="Hernandez A."/>
            <person name="Krull N."/>
            <person name="Liu D.Y."/>
            <person name="Cavanagh H."/>
            <person name="Bos A."/>
            <person name="Gray C.A."/>
            <person name="Murphy B.T."/>
            <person name="Linington R.G."/>
            <person name="Eustaquio A.S."/>
        </authorList>
    </citation>
    <scope>NUCLEOTIDE SEQUENCE [LARGE SCALE GENOMIC DNA]</scope>
    <source>
        <strain evidence="4 5">RL17-338-BIC-A</strain>
    </source>
</reference>